<keyword evidence="6 8" id="KW-0472">Membrane</keyword>
<keyword evidence="2 8" id="KW-1003">Cell membrane</keyword>
<dbReference type="SUPFAM" id="SSF56317">
    <property type="entry name" value="Carbon-nitrogen hydrolase"/>
    <property type="match status" value="1"/>
</dbReference>
<dbReference type="EC" id="2.3.1.269" evidence="8"/>
<organism evidence="10 11">
    <name type="scientific">Deinococcus xinjiangensis</name>
    <dbReference type="NCBI Taxonomy" id="457454"/>
    <lineage>
        <taxon>Bacteria</taxon>
        <taxon>Thermotogati</taxon>
        <taxon>Deinococcota</taxon>
        <taxon>Deinococci</taxon>
        <taxon>Deinococcales</taxon>
        <taxon>Deinococcaceae</taxon>
        <taxon>Deinococcus</taxon>
    </lineage>
</organism>
<comment type="caution">
    <text evidence="10">The sequence shown here is derived from an EMBL/GenBank/DDBJ whole genome shotgun (WGS) entry which is preliminary data.</text>
</comment>
<dbReference type="InterPro" id="IPR045378">
    <property type="entry name" value="LNT_N"/>
</dbReference>
<feature type="transmembrane region" description="Helical" evidence="8">
    <location>
        <begin position="187"/>
        <end position="203"/>
    </location>
</feature>
<keyword evidence="4 8" id="KW-0812">Transmembrane</keyword>
<dbReference type="PANTHER" id="PTHR38686">
    <property type="entry name" value="APOLIPOPROTEIN N-ACYLTRANSFERASE"/>
    <property type="match status" value="1"/>
</dbReference>
<accession>A0ABP9V640</accession>
<evidence type="ECO:0000256" key="3">
    <source>
        <dbReference type="ARBA" id="ARBA00022679"/>
    </source>
</evidence>
<dbReference type="NCBIfam" id="TIGR00546">
    <property type="entry name" value="lnt"/>
    <property type="match status" value="1"/>
</dbReference>
<evidence type="ECO:0000256" key="2">
    <source>
        <dbReference type="ARBA" id="ARBA00022475"/>
    </source>
</evidence>
<gene>
    <name evidence="10" type="primary">lnt_1</name>
    <name evidence="8" type="synonym">lnt</name>
    <name evidence="10" type="ORF">Dxin01_00474</name>
</gene>
<feature type="transmembrane region" description="Helical" evidence="8">
    <location>
        <begin position="118"/>
        <end position="139"/>
    </location>
</feature>
<comment type="similarity">
    <text evidence="8">Belongs to the CN hydrolase family. Apolipoprotein N-acyltransferase subfamily.</text>
</comment>
<evidence type="ECO:0000256" key="5">
    <source>
        <dbReference type="ARBA" id="ARBA00022989"/>
    </source>
</evidence>
<proteinExistence type="inferred from homology"/>
<dbReference type="Proteomes" id="UP001458946">
    <property type="component" value="Unassembled WGS sequence"/>
</dbReference>
<evidence type="ECO:0000313" key="10">
    <source>
        <dbReference type="EMBL" id="GAA5500749.1"/>
    </source>
</evidence>
<feature type="domain" description="CN hydrolase" evidence="9">
    <location>
        <begin position="217"/>
        <end position="445"/>
    </location>
</feature>
<evidence type="ECO:0000256" key="4">
    <source>
        <dbReference type="ARBA" id="ARBA00022692"/>
    </source>
</evidence>
<feature type="transmembrane region" description="Helical" evidence="8">
    <location>
        <begin position="159"/>
        <end position="180"/>
    </location>
</feature>
<keyword evidence="7 8" id="KW-0012">Acyltransferase</keyword>
<comment type="function">
    <text evidence="8">Catalyzes the phospholipid dependent N-acylation of the N-terminal cysteine of apolipoprotein, the last step in lipoprotein maturation.</text>
</comment>
<name>A0ABP9V640_9DEIO</name>
<dbReference type="InterPro" id="IPR036526">
    <property type="entry name" value="C-N_Hydrolase_sf"/>
</dbReference>
<comment type="subcellular location">
    <subcellularLocation>
        <location evidence="1 8">Cell membrane</location>
        <topology evidence="1 8">Multi-pass membrane protein</topology>
    </subcellularLocation>
</comment>
<evidence type="ECO:0000256" key="8">
    <source>
        <dbReference type="HAMAP-Rule" id="MF_01148"/>
    </source>
</evidence>
<dbReference type="Gene3D" id="3.60.110.10">
    <property type="entry name" value="Carbon-nitrogen hydrolase"/>
    <property type="match status" value="1"/>
</dbReference>
<comment type="catalytic activity">
    <reaction evidence="8">
        <text>N-terminal S-1,2-diacyl-sn-glyceryl-L-cysteinyl-[lipoprotein] + a glycerophospholipid = N-acyl-S-1,2-diacyl-sn-glyceryl-L-cysteinyl-[lipoprotein] + a 2-acyl-sn-glycero-3-phospholipid + H(+)</text>
        <dbReference type="Rhea" id="RHEA:48228"/>
        <dbReference type="Rhea" id="RHEA-COMP:14681"/>
        <dbReference type="Rhea" id="RHEA-COMP:14684"/>
        <dbReference type="ChEBI" id="CHEBI:15378"/>
        <dbReference type="ChEBI" id="CHEBI:136912"/>
        <dbReference type="ChEBI" id="CHEBI:140656"/>
        <dbReference type="ChEBI" id="CHEBI:140657"/>
        <dbReference type="ChEBI" id="CHEBI:140660"/>
        <dbReference type="EC" id="2.3.1.269"/>
    </reaction>
</comment>
<sequence>MAGMFRLSPMLTAALLGVLLALTLPPLPTGILTPVVLAALLMFAAAAPTPWGVAGRIFVAQTVATCIHLSWLMVFLGHIFGQPLLGGLGLALYALEGAFYALMAYLVARLIPSGRGRVWGLAGGWVLLEALRFLGPFAFPWPTLGYSLIDTPMIQIADLGGVLLCSVLVTFTAAALVSFWQGRAAPLWLAVVCWLAALSYGITRTPAAGTEGRALLQRTAVDAFAKANQALDAQQQFAIYSALTQQNRQAGEVPIWTETAIQDANLLPSAPAGGIYGIHRWQAGPRNQAIAWTGQAETGQNDKARPVPFGEYFPLRQALDPAWRVIEQGVGMSLESTAAATNLQPLPLNGVQYGTYICYDSVFPWVARQLTREGANVLVNISNDGWYAGWGVQQHFLMGRVRAIENRRWVLRSVNEGVAAAIDDLGRPQQTLAAGQGVIHARFRVLQGQTVFDRLGDWPALLLAAGMVGVGLGRRRA</sequence>
<feature type="transmembrane region" description="Helical" evidence="8">
    <location>
        <begin position="86"/>
        <end position="106"/>
    </location>
</feature>
<feature type="transmembrane region" description="Helical" evidence="8">
    <location>
        <begin position="31"/>
        <end position="51"/>
    </location>
</feature>
<keyword evidence="3 8" id="KW-0808">Transferase</keyword>
<evidence type="ECO:0000259" key="9">
    <source>
        <dbReference type="PROSITE" id="PS50263"/>
    </source>
</evidence>
<evidence type="ECO:0000256" key="7">
    <source>
        <dbReference type="ARBA" id="ARBA00023315"/>
    </source>
</evidence>
<dbReference type="Pfam" id="PF20154">
    <property type="entry name" value="LNT_N"/>
    <property type="match status" value="1"/>
</dbReference>
<keyword evidence="5 8" id="KW-1133">Transmembrane helix</keyword>
<comment type="pathway">
    <text evidence="8">Protein modification; lipoprotein biosynthesis (N-acyl transfer).</text>
</comment>
<feature type="transmembrane region" description="Helical" evidence="8">
    <location>
        <begin position="58"/>
        <end position="80"/>
    </location>
</feature>
<evidence type="ECO:0000313" key="11">
    <source>
        <dbReference type="Proteomes" id="UP001458946"/>
    </source>
</evidence>
<dbReference type="PROSITE" id="PS50263">
    <property type="entry name" value="CN_HYDROLASE"/>
    <property type="match status" value="1"/>
</dbReference>
<protein>
    <recommendedName>
        <fullName evidence="8">Apolipoprotein N-acyltransferase</fullName>
        <shortName evidence="8">ALP N-acyltransferase</shortName>
        <ecNumber evidence="8">2.3.1.269</ecNumber>
    </recommendedName>
</protein>
<dbReference type="InterPro" id="IPR004563">
    <property type="entry name" value="Apolipo_AcylTrfase"/>
</dbReference>
<dbReference type="InterPro" id="IPR003010">
    <property type="entry name" value="C-N_Hydrolase"/>
</dbReference>
<dbReference type="HAMAP" id="MF_01148">
    <property type="entry name" value="Lnt"/>
    <property type="match status" value="1"/>
</dbReference>
<reference evidence="10 11" key="1">
    <citation type="submission" date="2024-02" db="EMBL/GenBank/DDBJ databases">
        <title>Deinococcus xinjiangensis NBRC 107630.</title>
        <authorList>
            <person name="Ichikawa N."/>
            <person name="Katano-Makiyama Y."/>
            <person name="Hidaka K."/>
        </authorList>
    </citation>
    <scope>NUCLEOTIDE SEQUENCE [LARGE SCALE GENOMIC DNA]</scope>
    <source>
        <strain evidence="10 11">NBRC 107630</strain>
    </source>
</reference>
<evidence type="ECO:0000256" key="6">
    <source>
        <dbReference type="ARBA" id="ARBA00023136"/>
    </source>
</evidence>
<evidence type="ECO:0000256" key="1">
    <source>
        <dbReference type="ARBA" id="ARBA00004651"/>
    </source>
</evidence>
<dbReference type="CDD" id="cd07571">
    <property type="entry name" value="ALP_N-acyl_transferase"/>
    <property type="match status" value="1"/>
</dbReference>
<dbReference type="Pfam" id="PF00795">
    <property type="entry name" value="CN_hydrolase"/>
    <property type="match status" value="1"/>
</dbReference>
<dbReference type="PANTHER" id="PTHR38686:SF1">
    <property type="entry name" value="APOLIPOPROTEIN N-ACYLTRANSFERASE"/>
    <property type="match status" value="1"/>
</dbReference>
<keyword evidence="11" id="KW-1185">Reference proteome</keyword>
<dbReference type="EMBL" id="BAABRN010000003">
    <property type="protein sequence ID" value="GAA5500749.1"/>
    <property type="molecule type" value="Genomic_DNA"/>
</dbReference>